<keyword evidence="11" id="KW-0256">Endoplasmic reticulum</keyword>
<comment type="catalytic activity">
    <reaction evidence="15">
        <text>a di-trans,poly-cis-dolichyl beta-D-mannosyl phosphate + L-seryl-[protein] = 3-O-(alpha-D-mannosyl)-L-seryl-[protein] + a di-trans,poly-cis-dolichyl phosphate + H(+)</text>
        <dbReference type="Rhea" id="RHEA:17377"/>
        <dbReference type="Rhea" id="RHEA-COMP:9863"/>
        <dbReference type="Rhea" id="RHEA-COMP:13546"/>
        <dbReference type="Rhea" id="RHEA-COMP:19498"/>
        <dbReference type="Rhea" id="RHEA-COMP:19501"/>
        <dbReference type="ChEBI" id="CHEBI:15378"/>
        <dbReference type="ChEBI" id="CHEBI:29999"/>
        <dbReference type="ChEBI" id="CHEBI:57683"/>
        <dbReference type="ChEBI" id="CHEBI:58211"/>
        <dbReference type="ChEBI" id="CHEBI:137321"/>
        <dbReference type="EC" id="2.4.1.109"/>
    </reaction>
</comment>
<evidence type="ECO:0000256" key="6">
    <source>
        <dbReference type="ARBA" id="ARBA00012839"/>
    </source>
</evidence>
<evidence type="ECO:0000256" key="17">
    <source>
        <dbReference type="SAM" id="Phobius"/>
    </source>
</evidence>
<dbReference type="PROSITE" id="PS50293">
    <property type="entry name" value="TPR_REGION"/>
    <property type="match status" value="2"/>
</dbReference>
<evidence type="ECO:0000256" key="16">
    <source>
        <dbReference type="PROSITE-ProRule" id="PRU00339"/>
    </source>
</evidence>
<evidence type="ECO:0000256" key="12">
    <source>
        <dbReference type="ARBA" id="ARBA00022989"/>
    </source>
</evidence>
<evidence type="ECO:0000256" key="11">
    <source>
        <dbReference type="ARBA" id="ARBA00022824"/>
    </source>
</evidence>
<dbReference type="PROSITE" id="PS50005">
    <property type="entry name" value="TPR"/>
    <property type="match status" value="5"/>
</dbReference>
<feature type="domain" description="DUF1736" evidence="18">
    <location>
        <begin position="28"/>
        <end position="100"/>
    </location>
</feature>
<reference evidence="19" key="2">
    <citation type="submission" date="2023-05" db="EMBL/GenBank/DDBJ databases">
        <authorList>
            <person name="Fouks B."/>
        </authorList>
    </citation>
    <scope>NUCLEOTIDE SEQUENCE</scope>
    <source>
        <strain evidence="19">Stay&amp;Tobe</strain>
        <tissue evidence="19">Testes</tissue>
    </source>
</reference>
<feature type="non-terminal residue" evidence="19">
    <location>
        <position position="1"/>
    </location>
</feature>
<dbReference type="Proteomes" id="UP001233999">
    <property type="component" value="Unassembled WGS sequence"/>
</dbReference>
<sequence length="647" mass="73766">EKRCLRSLAALVTCIISLLTLRTWLTGGNIPKFASADNPASRSDSFLTRTLTFLYLPAFNFCLLLCPSTLSFDWSMDAIPLIKTPFDIRNMICLIFYSALCWSFYVNISPLITNDLNTVDINYNFSCKKHHELNKKIKIASTNKSVKFIYNHILSTLSTCFPKLFKTSILNFSKVTPHIVLKENYMEIRQDCIVVLTGLLIMVISFLPASNLVAYVGFVVAERILYIPSFGFCLLFGHSFSLIVERMTNTLSRKRVLVLTLMFTGLSVVFVTSGVKTFIRNLDWKSEESLYRSGIHINPPKAYGNLGNILSMNGQYKEAEHCYLKALQYRPNMADVHYNLGVLLQTHQRFEEAIHRYHVAIQYRPRLAVAHLNLGLVLGRLSKQNEAKSVLRRCANLDGQGLRDLRTHEVARVACLFHLGRLAMEQGELEEAVDVFLEAVKIRPHFYAPQSLFNMLGEAYSRLGKDSDAEPWFRASLSTRPDHVPAHLTYGKLLSRNRTRLGEAEKWYIRAERIAPRDASVFRHYGQFLLSQKRYREAIKKLEHAIGLCNLPEYEDVVSIATALRLDGDVSGAEKYYKIAISLKPQEPSSLANLGALYHLIGRLEEAESYYQEALKLLPDDEVTIANLKRLRNLKATQVEKSKFNRK</sequence>
<gene>
    <name evidence="19" type="ORF">L9F63_016628</name>
</gene>
<dbReference type="Pfam" id="PF00515">
    <property type="entry name" value="TPR_1"/>
    <property type="match status" value="2"/>
</dbReference>
<dbReference type="InterPro" id="IPR013618">
    <property type="entry name" value="TMTC_DUF1736"/>
</dbReference>
<feature type="repeat" description="TPR" evidence="16">
    <location>
        <begin position="300"/>
        <end position="333"/>
    </location>
</feature>
<proteinExistence type="inferred from homology"/>
<dbReference type="Pfam" id="PF07719">
    <property type="entry name" value="TPR_2"/>
    <property type="match status" value="1"/>
</dbReference>
<keyword evidence="20" id="KW-1185">Reference proteome</keyword>
<organism evidence="19 20">
    <name type="scientific">Diploptera punctata</name>
    <name type="common">Pacific beetle cockroach</name>
    <dbReference type="NCBI Taxonomy" id="6984"/>
    <lineage>
        <taxon>Eukaryota</taxon>
        <taxon>Metazoa</taxon>
        <taxon>Ecdysozoa</taxon>
        <taxon>Arthropoda</taxon>
        <taxon>Hexapoda</taxon>
        <taxon>Insecta</taxon>
        <taxon>Pterygota</taxon>
        <taxon>Neoptera</taxon>
        <taxon>Polyneoptera</taxon>
        <taxon>Dictyoptera</taxon>
        <taxon>Blattodea</taxon>
        <taxon>Blaberoidea</taxon>
        <taxon>Blaberidae</taxon>
        <taxon>Diplopterinae</taxon>
        <taxon>Diploptera</taxon>
    </lineage>
</organism>
<evidence type="ECO:0000256" key="14">
    <source>
        <dbReference type="ARBA" id="ARBA00045085"/>
    </source>
</evidence>
<dbReference type="EMBL" id="JASPKZ010004543">
    <property type="protein sequence ID" value="KAJ9590241.1"/>
    <property type="molecule type" value="Genomic_DNA"/>
</dbReference>
<evidence type="ECO:0000256" key="2">
    <source>
        <dbReference type="ARBA" id="ARBA00004141"/>
    </source>
</evidence>
<dbReference type="PANTHER" id="PTHR44216:SF3">
    <property type="entry name" value="PROTEIN O-MANNOSYL-TRANSFERASE TMTC2"/>
    <property type="match status" value="1"/>
</dbReference>
<dbReference type="GO" id="GO:0004169">
    <property type="term" value="F:dolichyl-phosphate-mannose-protein mannosyltransferase activity"/>
    <property type="evidence" value="ECO:0007669"/>
    <property type="project" value="UniProtKB-EC"/>
</dbReference>
<keyword evidence="10 16" id="KW-0802">TPR repeat</keyword>
<evidence type="ECO:0000256" key="1">
    <source>
        <dbReference type="ARBA" id="ARBA00003582"/>
    </source>
</evidence>
<keyword evidence="13 17" id="KW-0472">Membrane</keyword>
<feature type="transmembrane region" description="Helical" evidence="17">
    <location>
        <begin position="256"/>
        <end position="275"/>
    </location>
</feature>
<dbReference type="InterPro" id="IPR019734">
    <property type="entry name" value="TPR_rpt"/>
</dbReference>
<comment type="subcellular location">
    <subcellularLocation>
        <location evidence="3">Endoplasmic reticulum</location>
    </subcellularLocation>
    <subcellularLocation>
        <location evidence="2">Membrane</location>
        <topology evidence="2">Multi-pass membrane protein</topology>
    </subcellularLocation>
</comment>
<dbReference type="Gene3D" id="1.25.40.10">
    <property type="entry name" value="Tetratricopeptide repeat domain"/>
    <property type="match status" value="4"/>
</dbReference>
<evidence type="ECO:0000313" key="20">
    <source>
        <dbReference type="Proteomes" id="UP001233999"/>
    </source>
</evidence>
<evidence type="ECO:0000256" key="7">
    <source>
        <dbReference type="ARBA" id="ARBA00022679"/>
    </source>
</evidence>
<evidence type="ECO:0000256" key="5">
    <source>
        <dbReference type="ARBA" id="ARBA00007882"/>
    </source>
</evidence>
<dbReference type="Pfam" id="PF13181">
    <property type="entry name" value="TPR_8"/>
    <property type="match status" value="1"/>
</dbReference>
<feature type="repeat" description="TPR" evidence="16">
    <location>
        <begin position="588"/>
        <end position="621"/>
    </location>
</feature>
<feature type="transmembrane region" description="Helical" evidence="17">
    <location>
        <begin position="192"/>
        <end position="218"/>
    </location>
</feature>
<reference evidence="19" key="1">
    <citation type="journal article" date="2023" name="IScience">
        <title>Live-bearing cockroach genome reveals convergent evolutionary mechanisms linked to viviparity in insects and beyond.</title>
        <authorList>
            <person name="Fouks B."/>
            <person name="Harrison M.C."/>
            <person name="Mikhailova A.A."/>
            <person name="Marchal E."/>
            <person name="English S."/>
            <person name="Carruthers M."/>
            <person name="Jennings E.C."/>
            <person name="Chiamaka E.L."/>
            <person name="Frigard R.A."/>
            <person name="Pippel M."/>
            <person name="Attardo G.M."/>
            <person name="Benoit J.B."/>
            <person name="Bornberg-Bauer E."/>
            <person name="Tobe S.S."/>
        </authorList>
    </citation>
    <scope>NUCLEOTIDE SEQUENCE</scope>
    <source>
        <strain evidence="19">Stay&amp;Tobe</strain>
    </source>
</reference>
<dbReference type="EC" id="2.4.1.109" evidence="6"/>
<evidence type="ECO:0000256" key="9">
    <source>
        <dbReference type="ARBA" id="ARBA00022737"/>
    </source>
</evidence>
<keyword evidence="12 17" id="KW-1133">Transmembrane helix</keyword>
<feature type="repeat" description="TPR" evidence="16">
    <location>
        <begin position="450"/>
        <end position="483"/>
    </location>
</feature>
<name>A0AAD8A0Q7_DIPPU</name>
<feature type="transmembrane region" description="Helical" evidence="17">
    <location>
        <begin position="51"/>
        <end position="70"/>
    </location>
</feature>
<dbReference type="InterPro" id="IPR011990">
    <property type="entry name" value="TPR-like_helical_dom_sf"/>
</dbReference>
<evidence type="ECO:0000256" key="10">
    <source>
        <dbReference type="ARBA" id="ARBA00022803"/>
    </source>
</evidence>
<protein>
    <recommendedName>
        <fullName evidence="6">dolichyl-phosphate-mannose--protein mannosyltransferase</fullName>
        <ecNumber evidence="6">2.4.1.109</ecNumber>
    </recommendedName>
</protein>
<keyword evidence="7" id="KW-0808">Transferase</keyword>
<feature type="repeat" description="TPR" evidence="16">
    <location>
        <begin position="413"/>
        <end position="446"/>
    </location>
</feature>
<dbReference type="InterPro" id="IPR013105">
    <property type="entry name" value="TPR_2"/>
</dbReference>
<dbReference type="SMART" id="SM00028">
    <property type="entry name" value="TPR"/>
    <property type="match status" value="8"/>
</dbReference>
<dbReference type="Pfam" id="PF08409">
    <property type="entry name" value="TMTC_DUF1736"/>
    <property type="match status" value="1"/>
</dbReference>
<evidence type="ECO:0000313" key="19">
    <source>
        <dbReference type="EMBL" id="KAJ9590241.1"/>
    </source>
</evidence>
<evidence type="ECO:0000256" key="3">
    <source>
        <dbReference type="ARBA" id="ARBA00004240"/>
    </source>
</evidence>
<dbReference type="AlphaFoldDB" id="A0AAD8A0Q7"/>
<keyword evidence="8 17" id="KW-0812">Transmembrane</keyword>
<accession>A0AAD8A0Q7</accession>
<feature type="repeat" description="TPR" evidence="16">
    <location>
        <begin position="334"/>
        <end position="367"/>
    </location>
</feature>
<dbReference type="InterPro" id="IPR052384">
    <property type="entry name" value="TMTC_O-mannosyltransferase"/>
</dbReference>
<comment type="pathway">
    <text evidence="4">Protein modification; protein glycosylation.</text>
</comment>
<keyword evidence="9" id="KW-0677">Repeat</keyword>
<comment type="function">
    <text evidence="1">Transfers mannosyl residues to the hydroxyl group of serine or threonine residues.</text>
</comment>
<dbReference type="GO" id="GO:0005789">
    <property type="term" value="C:endoplasmic reticulum membrane"/>
    <property type="evidence" value="ECO:0007669"/>
    <property type="project" value="TreeGrafter"/>
</dbReference>
<comment type="similarity">
    <text evidence="5">Belongs to the TMTC family.</text>
</comment>
<dbReference type="PANTHER" id="PTHR44216">
    <property type="entry name" value="PROTEIN O-MANNOSYL-TRANSFERASE TMTC2"/>
    <property type="match status" value="1"/>
</dbReference>
<evidence type="ECO:0000259" key="18">
    <source>
        <dbReference type="Pfam" id="PF08409"/>
    </source>
</evidence>
<evidence type="ECO:0000256" key="4">
    <source>
        <dbReference type="ARBA" id="ARBA00004922"/>
    </source>
</evidence>
<dbReference type="SUPFAM" id="SSF48452">
    <property type="entry name" value="TPR-like"/>
    <property type="match status" value="2"/>
</dbReference>
<evidence type="ECO:0000256" key="8">
    <source>
        <dbReference type="ARBA" id="ARBA00022692"/>
    </source>
</evidence>
<feature type="transmembrane region" description="Helical" evidence="17">
    <location>
        <begin position="224"/>
        <end position="244"/>
    </location>
</feature>
<comment type="catalytic activity">
    <reaction evidence="14">
        <text>a di-trans,poly-cis-dolichyl beta-D-mannosyl phosphate + L-threonyl-[protein] = 3-O-(alpha-D-mannosyl)-L-threonyl-[protein] + a di-trans,poly-cis-dolichyl phosphate + H(+)</text>
        <dbReference type="Rhea" id="RHEA:53396"/>
        <dbReference type="Rhea" id="RHEA-COMP:11060"/>
        <dbReference type="Rhea" id="RHEA-COMP:13547"/>
        <dbReference type="Rhea" id="RHEA-COMP:19498"/>
        <dbReference type="Rhea" id="RHEA-COMP:19501"/>
        <dbReference type="ChEBI" id="CHEBI:15378"/>
        <dbReference type="ChEBI" id="CHEBI:30013"/>
        <dbReference type="ChEBI" id="CHEBI:57683"/>
        <dbReference type="ChEBI" id="CHEBI:58211"/>
        <dbReference type="ChEBI" id="CHEBI:137323"/>
        <dbReference type="EC" id="2.4.1.109"/>
    </reaction>
</comment>
<evidence type="ECO:0000256" key="15">
    <source>
        <dbReference type="ARBA" id="ARBA00045102"/>
    </source>
</evidence>
<comment type="caution">
    <text evidence="19">The sequence shown here is derived from an EMBL/GenBank/DDBJ whole genome shotgun (WGS) entry which is preliminary data.</text>
</comment>
<evidence type="ECO:0000256" key="13">
    <source>
        <dbReference type="ARBA" id="ARBA00023136"/>
    </source>
</evidence>